<protein>
    <submittedName>
        <fullName evidence="2">Hypothetical_protein_-_conserved</fullName>
    </submittedName>
</protein>
<feature type="region of interest" description="Disordered" evidence="1">
    <location>
        <begin position="202"/>
        <end position="225"/>
    </location>
</feature>
<feature type="compositionally biased region" description="Basic and acidic residues" evidence="1">
    <location>
        <begin position="330"/>
        <end position="346"/>
    </location>
</feature>
<evidence type="ECO:0000313" key="2">
    <source>
        <dbReference type="EMBL" id="CAC9478451.1"/>
    </source>
</evidence>
<feature type="compositionally biased region" description="Polar residues" evidence="1">
    <location>
        <begin position="517"/>
        <end position="528"/>
    </location>
</feature>
<evidence type="ECO:0000256" key="1">
    <source>
        <dbReference type="SAM" id="MobiDB-lite"/>
    </source>
</evidence>
<evidence type="ECO:0000313" key="3">
    <source>
        <dbReference type="Proteomes" id="UP000255414"/>
    </source>
</evidence>
<feature type="region of interest" description="Disordered" evidence="1">
    <location>
        <begin position="384"/>
        <end position="493"/>
    </location>
</feature>
<name>A0A6L0X6H4_LEIIN</name>
<feature type="compositionally biased region" description="Pro residues" evidence="1">
    <location>
        <begin position="153"/>
        <end position="163"/>
    </location>
</feature>
<feature type="compositionally biased region" description="Basic and acidic residues" evidence="1">
    <location>
        <begin position="467"/>
        <end position="480"/>
    </location>
</feature>
<feature type="region of interest" description="Disordered" evidence="1">
    <location>
        <begin position="659"/>
        <end position="705"/>
    </location>
</feature>
<feature type="region of interest" description="Disordered" evidence="1">
    <location>
        <begin position="281"/>
        <end position="346"/>
    </location>
</feature>
<organism evidence="2 3">
    <name type="scientific">Leishmania infantum</name>
    <dbReference type="NCBI Taxonomy" id="5671"/>
    <lineage>
        <taxon>Eukaryota</taxon>
        <taxon>Discoba</taxon>
        <taxon>Euglenozoa</taxon>
        <taxon>Kinetoplastea</taxon>
        <taxon>Metakinetoplastina</taxon>
        <taxon>Trypanosomatida</taxon>
        <taxon>Trypanosomatidae</taxon>
        <taxon>Leishmaniinae</taxon>
        <taxon>Leishmania</taxon>
    </lineage>
</organism>
<feature type="region of interest" description="Disordered" evidence="1">
    <location>
        <begin position="1309"/>
        <end position="1372"/>
    </location>
</feature>
<feature type="region of interest" description="Disordered" evidence="1">
    <location>
        <begin position="1257"/>
        <end position="1292"/>
    </location>
</feature>
<dbReference type="EMBL" id="LR812950">
    <property type="protein sequence ID" value="CAC9478451.1"/>
    <property type="molecule type" value="Genomic_DNA"/>
</dbReference>
<feature type="region of interest" description="Disordered" evidence="1">
    <location>
        <begin position="515"/>
        <end position="535"/>
    </location>
</feature>
<feature type="region of interest" description="Disordered" evidence="1">
    <location>
        <begin position="135"/>
        <end position="169"/>
    </location>
</feature>
<feature type="region of interest" description="Disordered" evidence="1">
    <location>
        <begin position="863"/>
        <end position="884"/>
    </location>
</feature>
<reference evidence="2" key="1">
    <citation type="submission" date="2020-06" db="EMBL/GenBank/DDBJ databases">
        <authorList>
            <person name="Gonzalez-de la Fuente S."/>
            <person name="Peiro-Pastor R."/>
            <person name="Rastrojo A."/>
            <person name="Moreno J."/>
            <person name="Carrasco-Ramiro F."/>
            <person name="Requena JM."/>
            <person name="Aguado B."/>
        </authorList>
    </citation>
    <scope>NUCLEOTIDE SEQUENCE</scope>
</reference>
<proteinExistence type="predicted"/>
<feature type="compositionally biased region" description="Low complexity" evidence="1">
    <location>
        <begin position="1258"/>
        <end position="1268"/>
    </location>
</feature>
<feature type="compositionally biased region" description="Polar residues" evidence="1">
    <location>
        <begin position="1339"/>
        <end position="1349"/>
    </location>
</feature>
<dbReference type="Proteomes" id="UP000255414">
    <property type="component" value="Chromosome 17"/>
</dbReference>
<dbReference type="VEuPathDB" id="TriTrypDB:LINF_170016700"/>
<sequence length="1762" mass="183412">MAVSRSLSGVHTTATTVASASLPSTTGTTAAYCSTAQSYTLADAGHGTLGSVLGGVHDISASRSPPATATAEDAGAASLVSRLRAEAVSRKMPRLLRCHAMTPMLLSSGELMTWEQPVLSAASSLPAATAATATSVVSPPTPNAVPPASFFQTPPPPTPPTPVPQQQTQQRELRLLRCVRRSGVPLIEQLQQRCRTATGLTQRLVAPQRSPRASGDSAESPSHAAAAVVMRQPCDSLSAPLSPISFPFGGHSGPASMLGLHSSAELLSPGTRQLHWSKRGRVLAAPRASSDADDRQSPSARESGLLGSVRGGQQEESHSSAPGTCVSLREPSELSRDDHDRGMGTEDGALHRVSLSTPLLFLAPSSPSADADAAASSVASTAGTTLAHSTTEPAHDTCNLPRSYSRPSGTRYHPQTPRKGHTDVVPSHLVDHPLLSRPPPLSSAEAAQGLLCPPRNGRASATATAPHARDSRPLTFHSREGGVPSLSPSRWPSTLQAHSSISLPSSAAGAAAVPLMSSAQPGPSPTMSQQQQQQQHSLLFAVLPTMSVIPSSRSMPGATTEMPAAGGSDSSTPPLVFTAIEPASADMRSTSGAQYLSQEMQPASRSSSTASVFPHLAHGNGRGGSPARAFMLQQHPFSEPVVATSALATSLLPSRTATPPGIAGSSHDRIAHVDPSATTPRGTSDAAVVGSDRPRCAHPPHSHPPKGAVVAAAAVASAAASPFRSSVLRHQQPPPLLLKPAEGHHRPGMPPPLPSLPAMSHACETPSRRQQRPPAERRCVTTGGHARQPETAVGGTVRAAAEMMVVPSADMAMLLVVPGGVSSVPAASIAAMTGSSGDAPSWGSDTHADAALALIEDVVEGGSSEEGRLVAPGRRVGGDDGGAGSAETATEKVVTYFPIQKSVLAQRSAYFAALLDEGSGCGPYVRSTPDEYVDLTSLLPLPTIAEPAEARDAHLCRAGGAGGPCPMTARILHVWRRPDHLRRGPAAAKASEDAEPARSVATAHRQRVPVYYIPTPETVACFTDDSSGARLGRSGAHSRIGTGDPAAASTAPTLSHACVCQLLHYLHTGVLPIFYQLPGRTEVTERESTAAAGIASLQSDALRNGFANDYAAVLWMGLYTGLSSLTSSMLKLLWHFLALSRDVWPYWIAAAHWRVPEMQLICEAWIEQHLCAMLRASTAQGLWRGLRLDQVQMLVSLRKKALDAEAEARAAQASPMASNASPRYLRGRTTTVGGAAAEASMSTTTTTMPSFLREQMNDSDAASSVDDSGPVSEEAAEQRRAQFSLRPPAPPVATIGWPAEVLRYQQPHPLRLRGGSGSDSGVGTPSFSSLQPGAGRVSSVDNPRVSPTTEVVPVLSRDAEASPSRPPLESPSPFALPTPPPALAIPPALATPLAFDGVSSPGAMAGVASAPFSRQSSRASTPLFASSAAAAVRRFRGFSGRPAALRVATTTATPGIPSSAALTFDDLSGADGAQAAEGAGNTAAIAGGARGHRTDLGGGGESGAMMSGAGLTSRMETPSAANTAVAFRTLVTTGDAAVPRSEAADLPTLAQANIPARANAEMSRTTPFRSPLTTRGVHDLFNDSRAEPRSPSRLHVAYPPITSANAYYTTPPNGVAIQPTLQVLADGAWAIGGCGRLYTAETREELDKRQAYWYRAEWEQQQQLPSAALLTETEVLERLWTWWRARTEDSSNQPTEMEVRAVVEMLQKVRLSGAQASLPCTSSRDDSAYDGFRALLDEEQRCPVASKVGLPNAAAATVQPPL</sequence>
<feature type="region of interest" description="Disordered" evidence="1">
    <location>
        <begin position="553"/>
        <end position="573"/>
    </location>
</feature>
<feature type="region of interest" description="Disordered" evidence="1">
    <location>
        <begin position="740"/>
        <end position="790"/>
    </location>
</feature>
<gene>
    <name evidence="2" type="ORF">LINF_170016700</name>
</gene>
<accession>A0A6L0X6H4</accession>